<evidence type="ECO:0000313" key="3">
    <source>
        <dbReference type="Proteomes" id="UP000015455"/>
    </source>
</evidence>
<dbReference type="SUPFAM" id="SSF160935">
    <property type="entry name" value="VPA0735-like"/>
    <property type="match status" value="1"/>
</dbReference>
<dbReference type="eggNOG" id="COG5361">
    <property type="taxonomic scope" value="Bacteria"/>
</dbReference>
<feature type="domain" description="DUF1214" evidence="1">
    <location>
        <begin position="88"/>
        <end position="172"/>
    </location>
</feature>
<evidence type="ECO:0000259" key="1">
    <source>
        <dbReference type="Pfam" id="PF06742"/>
    </source>
</evidence>
<proteinExistence type="predicted"/>
<dbReference type="PATRIC" id="fig|1348657.5.peg.2761"/>
<accession>S9ZJM1</accession>
<dbReference type="RefSeq" id="WP_021250163.1">
    <property type="nucleotide sequence ID" value="NZ_ATJV01000070.1"/>
</dbReference>
<dbReference type="InterPro" id="IPR010621">
    <property type="entry name" value="DUF1214"/>
</dbReference>
<comment type="caution">
    <text evidence="2">The sequence shown here is derived from an EMBL/GenBank/DDBJ whole genome shotgun (WGS) entry which is preliminary data.</text>
</comment>
<reference evidence="2 3" key="1">
    <citation type="submission" date="2013-06" db="EMBL/GenBank/DDBJ databases">
        <title>Draft genome sequence of Thauera terpenica.</title>
        <authorList>
            <person name="Liu B."/>
            <person name="Frostegard A.H."/>
            <person name="Shapleigh J.P."/>
        </authorList>
    </citation>
    <scope>NUCLEOTIDE SEQUENCE [LARGE SCALE GENOMIC DNA]</scope>
    <source>
        <strain evidence="2 3">58Eu</strain>
    </source>
</reference>
<organism evidence="2 3">
    <name type="scientific">Thauera terpenica 58Eu</name>
    <dbReference type="NCBI Taxonomy" id="1348657"/>
    <lineage>
        <taxon>Bacteria</taxon>
        <taxon>Pseudomonadati</taxon>
        <taxon>Pseudomonadota</taxon>
        <taxon>Betaproteobacteria</taxon>
        <taxon>Rhodocyclales</taxon>
        <taxon>Zoogloeaceae</taxon>
        <taxon>Thauera</taxon>
    </lineage>
</organism>
<dbReference type="AlphaFoldDB" id="S9ZJM1"/>
<dbReference type="EMBL" id="ATJV01000070">
    <property type="protein sequence ID" value="EPZ14821.1"/>
    <property type="molecule type" value="Genomic_DNA"/>
</dbReference>
<sequence length="369" mass="41344">MSPTKQTSVQAWEAFCDQLKLAGAVLARESTPDDELTQAEGLRKLVRTIRMGFEASLEYGNTDFPEVYQVLTPTTLGEGETADAHYHQAMIDGSKTYRLHGQRGEAPYMELTVYAGKIGLDSSSAQIATVTEVDLQVEADGSYELMLSPDPQPGNWLRTTPETSVLFIRQYAHDWSKTRDASFNIEQVGATGDRPLLTVEEVSRALSRTATYVGRSAGTWAAIVDQRRAAAPNRFFVFELEKKDDDEEAPEMPSGHRFSSGYFRLAQDEALLVSFKPAEVPYWGLDTTNYWFEALSYAERRSHHNNRTVRYEPDGSVRIVIAPKDPGVTNWIDTRGHLEGPMLFRWSRTNLALPEIQAEVVKLADLAKN</sequence>
<keyword evidence="3" id="KW-1185">Reference proteome</keyword>
<dbReference type="STRING" id="1348657.M622_05030"/>
<evidence type="ECO:0000313" key="2">
    <source>
        <dbReference type="EMBL" id="EPZ14821.1"/>
    </source>
</evidence>
<name>S9ZJM1_9RHOO</name>
<protein>
    <recommendedName>
        <fullName evidence="1">DUF1214 domain-containing protein</fullName>
    </recommendedName>
</protein>
<gene>
    <name evidence="2" type="ORF">M622_05030</name>
</gene>
<dbReference type="Pfam" id="PF06742">
    <property type="entry name" value="DUF1214"/>
    <property type="match status" value="2"/>
</dbReference>
<dbReference type="Proteomes" id="UP000015455">
    <property type="component" value="Unassembled WGS sequence"/>
</dbReference>
<dbReference type="Gene3D" id="2.60.120.600">
    <property type="entry name" value="Domain of unknown function DUF1214, C-terminal domain"/>
    <property type="match status" value="1"/>
</dbReference>
<dbReference type="InterPro" id="IPR037049">
    <property type="entry name" value="DUF1214_C_sf"/>
</dbReference>
<feature type="domain" description="DUF1214" evidence="1">
    <location>
        <begin position="282"/>
        <end position="336"/>
    </location>
</feature>